<reference evidence="4" key="2">
    <citation type="submission" date="2020-09" db="EMBL/GenBank/DDBJ databases">
        <authorList>
            <person name="Sun Q."/>
            <person name="Zhou Y."/>
        </authorList>
    </citation>
    <scope>NUCLEOTIDE SEQUENCE</scope>
    <source>
        <strain evidence="4">CGMCC 1.15179</strain>
    </source>
</reference>
<dbReference type="FunFam" id="3.40.50.720:FF:000084">
    <property type="entry name" value="Short-chain dehydrogenase reductase"/>
    <property type="match status" value="1"/>
</dbReference>
<keyword evidence="2" id="KW-0560">Oxidoreductase</keyword>
<dbReference type="AlphaFoldDB" id="A0A8J2VHL7"/>
<dbReference type="PRINTS" id="PR00081">
    <property type="entry name" value="GDHRDH"/>
</dbReference>
<dbReference type="Proteomes" id="UP000625210">
    <property type="component" value="Unassembled WGS sequence"/>
</dbReference>
<accession>A0A8J2VHL7</accession>
<dbReference type="InterPro" id="IPR036291">
    <property type="entry name" value="NAD(P)-bd_dom_sf"/>
</dbReference>
<dbReference type="PANTHER" id="PTHR48107:SF16">
    <property type="entry name" value="NADPH-DEPENDENT ALDEHYDE REDUCTASE 1, CHLOROPLASTIC"/>
    <property type="match status" value="1"/>
</dbReference>
<dbReference type="NCBIfam" id="NF005214">
    <property type="entry name" value="PRK06701.1"/>
    <property type="match status" value="1"/>
</dbReference>
<dbReference type="GO" id="GO:0008206">
    <property type="term" value="P:bile acid metabolic process"/>
    <property type="evidence" value="ECO:0007669"/>
    <property type="project" value="UniProtKB-ARBA"/>
</dbReference>
<proteinExistence type="inferred from homology"/>
<gene>
    <name evidence="4" type="ORF">GCM10011571_07730</name>
</gene>
<dbReference type="PANTHER" id="PTHR48107">
    <property type="entry name" value="NADPH-DEPENDENT ALDEHYDE REDUCTASE-LIKE PROTEIN, CHLOROPLASTIC-RELATED"/>
    <property type="match status" value="1"/>
</dbReference>
<evidence type="ECO:0000313" key="4">
    <source>
        <dbReference type="EMBL" id="GGE08893.1"/>
    </source>
</evidence>
<dbReference type="PROSITE" id="PS00061">
    <property type="entry name" value="ADH_SHORT"/>
    <property type="match status" value="1"/>
</dbReference>
<evidence type="ECO:0000313" key="5">
    <source>
        <dbReference type="Proteomes" id="UP000625210"/>
    </source>
</evidence>
<sequence>MTHSSCNPKPTLQPPQHQNRQPGLETEMTPRPVAEDPQYRGSGKLAGKVALITGGDSGIGRAVAIAYAKEGADVAIVYLDEHQDATETKQQVEQEGRKCHLISGDIGQVAFCFQAVQQTVDNLGRLDILVNNAAEQHPQNGIEKISAEQLERTFRTNIFSFFYMTQAALPHLKQGSAIINTTSVTAYKGNPILIDYSSTKGAIVAFTRSLALSLVEKGIRVNGVAPGPIWTPLIPSTFTAEQVRSFGSNQPMKRAGQPEEVAPCYVFLASDDSSYISGQVLHPNGGEIVNG</sequence>
<feature type="compositionally biased region" description="Polar residues" evidence="3">
    <location>
        <begin position="1"/>
        <end position="21"/>
    </location>
</feature>
<keyword evidence="5" id="KW-1185">Reference proteome</keyword>
<evidence type="ECO:0000256" key="2">
    <source>
        <dbReference type="ARBA" id="ARBA00023002"/>
    </source>
</evidence>
<dbReference type="GO" id="GO:0016614">
    <property type="term" value="F:oxidoreductase activity, acting on CH-OH group of donors"/>
    <property type="evidence" value="ECO:0007669"/>
    <property type="project" value="UniProtKB-ARBA"/>
</dbReference>
<name>A0A8J2VHL7_9BACL</name>
<dbReference type="PRINTS" id="PR00080">
    <property type="entry name" value="SDRFAMILY"/>
</dbReference>
<dbReference type="InterPro" id="IPR020904">
    <property type="entry name" value="Sc_DH/Rdtase_CS"/>
</dbReference>
<dbReference type="EMBL" id="BMHQ01000002">
    <property type="protein sequence ID" value="GGE08893.1"/>
    <property type="molecule type" value="Genomic_DNA"/>
</dbReference>
<organism evidence="4 5">
    <name type="scientific">Marinithermofilum abyssi</name>
    <dbReference type="NCBI Taxonomy" id="1571185"/>
    <lineage>
        <taxon>Bacteria</taxon>
        <taxon>Bacillati</taxon>
        <taxon>Bacillota</taxon>
        <taxon>Bacilli</taxon>
        <taxon>Bacillales</taxon>
        <taxon>Thermoactinomycetaceae</taxon>
        <taxon>Marinithermofilum</taxon>
    </lineage>
</organism>
<reference evidence="4" key="1">
    <citation type="journal article" date="2014" name="Int. J. Syst. Evol. Microbiol.">
        <title>Complete genome sequence of Corynebacterium casei LMG S-19264T (=DSM 44701T), isolated from a smear-ripened cheese.</title>
        <authorList>
            <consortium name="US DOE Joint Genome Institute (JGI-PGF)"/>
            <person name="Walter F."/>
            <person name="Albersmeier A."/>
            <person name="Kalinowski J."/>
            <person name="Ruckert C."/>
        </authorList>
    </citation>
    <scope>NUCLEOTIDE SEQUENCE</scope>
    <source>
        <strain evidence="4">CGMCC 1.15179</strain>
    </source>
</reference>
<protein>
    <submittedName>
        <fullName evidence="4">NAD(P)-dependent oxidoreductase</fullName>
    </submittedName>
</protein>
<feature type="region of interest" description="Disordered" evidence="3">
    <location>
        <begin position="1"/>
        <end position="41"/>
    </location>
</feature>
<dbReference type="SUPFAM" id="SSF51735">
    <property type="entry name" value="NAD(P)-binding Rossmann-fold domains"/>
    <property type="match status" value="1"/>
</dbReference>
<evidence type="ECO:0000256" key="3">
    <source>
        <dbReference type="SAM" id="MobiDB-lite"/>
    </source>
</evidence>
<dbReference type="InterPro" id="IPR002347">
    <property type="entry name" value="SDR_fam"/>
</dbReference>
<comment type="similarity">
    <text evidence="1">Belongs to the short-chain dehydrogenases/reductases (SDR) family.</text>
</comment>
<evidence type="ECO:0000256" key="1">
    <source>
        <dbReference type="ARBA" id="ARBA00006484"/>
    </source>
</evidence>
<dbReference type="CDD" id="cd05355">
    <property type="entry name" value="SDR_c1"/>
    <property type="match status" value="1"/>
</dbReference>
<comment type="caution">
    <text evidence="4">The sequence shown here is derived from an EMBL/GenBank/DDBJ whole genome shotgun (WGS) entry which is preliminary data.</text>
</comment>
<dbReference type="Pfam" id="PF13561">
    <property type="entry name" value="adh_short_C2"/>
    <property type="match status" value="1"/>
</dbReference>
<dbReference type="Gene3D" id="3.40.50.720">
    <property type="entry name" value="NAD(P)-binding Rossmann-like Domain"/>
    <property type="match status" value="1"/>
</dbReference>
<dbReference type="RefSeq" id="WP_188646568.1">
    <property type="nucleotide sequence ID" value="NZ_BMHQ01000002.1"/>
</dbReference>